<dbReference type="InterPro" id="IPR026444">
    <property type="entry name" value="Secre_tail"/>
</dbReference>
<evidence type="ECO:0000313" key="3">
    <source>
        <dbReference type="EMBL" id="CAI2767385.1"/>
    </source>
</evidence>
<sequence length="605" mass="66109">MNKNYIYLSLLLLFNTILFGQRVTLTPTMVNGVSINAGPINLGGVSYSSISLSAKVEVPANAAIGDQGTIKIYFSKLSPQNANIAIGGDGGQLYFGGGKVAVASFNINLSWGDFLTSGGFIYAEYKNPGGAAFKSSNLAVIKNATLDGSGTIIPPSDAPDPSRISNTLCCNQIVRLGDKPTPITGSQYLNPYEDKAYGINSSWAANGNPSVRFQNLDNINKILNIDYITEPGDFSVTRNLGYNYSVDKPNKSNIITITVAPSPILTNTISTNSVANSDGHYELSNTKTLNLYGVSSKINLNMLQDPWHTNTRGDIVTDVDGYKWQYKNNSVNSNPWITIPNESNGDLNFSDPSLSTNPEDTHYLVRRIATYQNISRISNEIKILIRGLRDNNTICCDQILKITDPSNFENPQIITGSTTSLDNPYPEGYGFRIYLLNYQWQSQSLEGGYPTTSWSNIPGATSKDYLPSLPLTVVSGRRGGYSFKSTYKFRRIATMNYVVSVKNKEIYGLATSYSNEAYLDGTASQPYIQLYPNPTSSSLNIESAVDMSNAKITILNVLGNIVNSNNFSTVTSKIINVDVTNLPTGTYFITIENIQGITQKTFVKQ</sequence>
<accession>A0A9W4TH11</accession>
<evidence type="ECO:0000259" key="2">
    <source>
        <dbReference type="Pfam" id="PF18962"/>
    </source>
</evidence>
<evidence type="ECO:0000256" key="1">
    <source>
        <dbReference type="ARBA" id="ARBA00022729"/>
    </source>
</evidence>
<gene>
    <name evidence="3" type="ORF">TRV642_2519</name>
</gene>
<dbReference type="KEGG" id="fcs:TRV642_2519"/>
<proteinExistence type="predicted"/>
<dbReference type="RefSeq" id="WP_263360323.1">
    <property type="nucleotide sequence ID" value="NZ_OX336425.1"/>
</dbReference>
<feature type="domain" description="Secretion system C-terminal sorting" evidence="2">
    <location>
        <begin position="530"/>
        <end position="601"/>
    </location>
</feature>
<evidence type="ECO:0000313" key="4">
    <source>
        <dbReference type="Proteomes" id="UP001152749"/>
    </source>
</evidence>
<dbReference type="NCBIfam" id="TIGR04183">
    <property type="entry name" value="Por_Secre_tail"/>
    <property type="match status" value="1"/>
</dbReference>
<dbReference type="AlphaFoldDB" id="A0A9W4TH11"/>
<organism evidence="3 4">
    <name type="scientific">Flavobacterium collinsii</name>
    <dbReference type="NCBI Taxonomy" id="1114861"/>
    <lineage>
        <taxon>Bacteria</taxon>
        <taxon>Pseudomonadati</taxon>
        <taxon>Bacteroidota</taxon>
        <taxon>Flavobacteriia</taxon>
        <taxon>Flavobacteriales</taxon>
        <taxon>Flavobacteriaceae</taxon>
        <taxon>Flavobacterium</taxon>
    </lineage>
</organism>
<dbReference type="Pfam" id="PF18962">
    <property type="entry name" value="Por_Secre_tail"/>
    <property type="match status" value="1"/>
</dbReference>
<keyword evidence="1" id="KW-0732">Signal</keyword>
<name>A0A9W4TH11_9FLAO</name>
<protein>
    <recommendedName>
        <fullName evidence="2">Secretion system C-terminal sorting domain-containing protein</fullName>
    </recommendedName>
</protein>
<reference evidence="3" key="1">
    <citation type="submission" date="2022-09" db="EMBL/GenBank/DDBJ databases">
        <authorList>
            <person name="Duchaud E."/>
        </authorList>
    </citation>
    <scope>NUCLEOTIDE SEQUENCE</scope>
    <source>
        <strain evidence="3">TRV642</strain>
    </source>
</reference>
<dbReference type="EMBL" id="OX336425">
    <property type="protein sequence ID" value="CAI2767385.1"/>
    <property type="molecule type" value="Genomic_DNA"/>
</dbReference>
<dbReference type="Proteomes" id="UP001152749">
    <property type="component" value="Chromosome"/>
</dbReference>